<protein>
    <submittedName>
        <fullName evidence="8">Inner membrane transport protein yjjL</fullName>
    </submittedName>
</protein>
<dbReference type="InterPro" id="IPR000849">
    <property type="entry name" value="Sugar_P_transporter"/>
</dbReference>
<dbReference type="EMBL" id="HE796683">
    <property type="protein sequence ID" value="CCH03231.1"/>
    <property type="molecule type" value="Genomic_DNA"/>
</dbReference>
<feature type="transmembrane region" description="Helical" evidence="6">
    <location>
        <begin position="246"/>
        <end position="264"/>
    </location>
</feature>
<dbReference type="GO" id="GO:0005886">
    <property type="term" value="C:plasma membrane"/>
    <property type="evidence" value="ECO:0007669"/>
    <property type="project" value="UniProtKB-SubCell"/>
</dbReference>
<dbReference type="PANTHER" id="PTHR11662:SF399">
    <property type="entry name" value="FI19708P1-RELATED"/>
    <property type="match status" value="1"/>
</dbReference>
<dbReference type="Gene3D" id="1.20.1250.20">
    <property type="entry name" value="MFS general substrate transporter like domains"/>
    <property type="match status" value="2"/>
</dbReference>
<keyword evidence="4 6" id="KW-1133">Transmembrane helix</keyword>
<feature type="transmembrane region" description="Helical" evidence="6">
    <location>
        <begin position="156"/>
        <end position="178"/>
    </location>
</feature>
<feature type="transmembrane region" description="Helical" evidence="6">
    <location>
        <begin position="406"/>
        <end position="425"/>
    </location>
</feature>
<evidence type="ECO:0000256" key="5">
    <source>
        <dbReference type="ARBA" id="ARBA00023136"/>
    </source>
</evidence>
<name>I0KGH8_9BACT</name>
<feature type="transmembrane region" description="Helical" evidence="6">
    <location>
        <begin position="184"/>
        <end position="204"/>
    </location>
</feature>
<dbReference type="GO" id="GO:0022857">
    <property type="term" value="F:transmembrane transporter activity"/>
    <property type="evidence" value="ECO:0007669"/>
    <property type="project" value="InterPro"/>
</dbReference>
<evidence type="ECO:0000259" key="7">
    <source>
        <dbReference type="PROSITE" id="PS50850"/>
    </source>
</evidence>
<proteinExistence type="predicted"/>
<dbReference type="PROSITE" id="PS50850">
    <property type="entry name" value="MFS"/>
    <property type="match status" value="1"/>
</dbReference>
<dbReference type="Pfam" id="PF07690">
    <property type="entry name" value="MFS_1"/>
    <property type="match status" value="1"/>
</dbReference>
<dbReference type="STRING" id="1166018.FAES_5232"/>
<dbReference type="CDD" id="cd17319">
    <property type="entry name" value="MFS_ExuT_GudP_like"/>
    <property type="match status" value="1"/>
</dbReference>
<accession>I0KGH8</accession>
<evidence type="ECO:0000256" key="6">
    <source>
        <dbReference type="SAM" id="Phobius"/>
    </source>
</evidence>
<feature type="domain" description="Major facilitator superfamily (MFS) profile" evidence="7">
    <location>
        <begin position="30"/>
        <end position="432"/>
    </location>
</feature>
<feature type="transmembrane region" description="Helical" evidence="6">
    <location>
        <begin position="344"/>
        <end position="365"/>
    </location>
</feature>
<feature type="transmembrane region" description="Helical" evidence="6">
    <location>
        <begin position="12"/>
        <end position="28"/>
    </location>
</feature>
<gene>
    <name evidence="8" type="ORF">FAES_5232</name>
</gene>
<reference evidence="8 9" key="1">
    <citation type="journal article" date="2012" name="J. Bacteriol.">
        <title>Genome Sequence of Fibrella aestuarina BUZ 2T, a Filamentous Marine Bacterium.</title>
        <authorList>
            <person name="Filippini M."/>
            <person name="Qi W."/>
            <person name="Blom J."/>
            <person name="Goesmann A."/>
            <person name="Smits T.H."/>
            <person name="Bagheri H.C."/>
        </authorList>
    </citation>
    <scope>NUCLEOTIDE SEQUENCE [LARGE SCALE GENOMIC DNA]</scope>
    <source>
        <strain evidence="9">BUZ 2T</strain>
    </source>
</reference>
<keyword evidence="2" id="KW-1003">Cell membrane</keyword>
<dbReference type="PIRSF" id="PIRSF002808">
    <property type="entry name" value="Hexose_phosphate_transp"/>
    <property type="match status" value="1"/>
</dbReference>
<evidence type="ECO:0000313" key="9">
    <source>
        <dbReference type="Proteomes" id="UP000011058"/>
    </source>
</evidence>
<organism evidence="8 9">
    <name type="scientific">Fibrella aestuarina BUZ 2</name>
    <dbReference type="NCBI Taxonomy" id="1166018"/>
    <lineage>
        <taxon>Bacteria</taxon>
        <taxon>Pseudomonadati</taxon>
        <taxon>Bacteroidota</taxon>
        <taxon>Cytophagia</taxon>
        <taxon>Cytophagales</taxon>
        <taxon>Spirosomataceae</taxon>
        <taxon>Fibrella</taxon>
    </lineage>
</organism>
<evidence type="ECO:0000256" key="1">
    <source>
        <dbReference type="ARBA" id="ARBA00004651"/>
    </source>
</evidence>
<comment type="subcellular location">
    <subcellularLocation>
        <location evidence="1">Cell membrane</location>
        <topology evidence="1">Multi-pass membrane protein</topology>
    </subcellularLocation>
</comment>
<keyword evidence="3 6" id="KW-0812">Transmembrane</keyword>
<evidence type="ECO:0000256" key="2">
    <source>
        <dbReference type="ARBA" id="ARBA00022475"/>
    </source>
</evidence>
<dbReference type="HOGENOM" id="CLU_001265_5_1_10"/>
<dbReference type="PANTHER" id="PTHR11662">
    <property type="entry name" value="SOLUTE CARRIER FAMILY 17"/>
    <property type="match status" value="1"/>
</dbReference>
<feature type="transmembrane region" description="Helical" evidence="6">
    <location>
        <begin position="319"/>
        <end position="338"/>
    </location>
</feature>
<dbReference type="InterPro" id="IPR036259">
    <property type="entry name" value="MFS_trans_sf"/>
</dbReference>
<keyword evidence="5 6" id="KW-0472">Membrane</keyword>
<evidence type="ECO:0000313" key="8">
    <source>
        <dbReference type="EMBL" id="CCH03231.1"/>
    </source>
</evidence>
<dbReference type="PATRIC" id="fig|1166018.3.peg.2207"/>
<evidence type="ECO:0000256" key="3">
    <source>
        <dbReference type="ARBA" id="ARBA00022692"/>
    </source>
</evidence>
<dbReference type="InterPro" id="IPR020846">
    <property type="entry name" value="MFS_dom"/>
</dbReference>
<keyword evidence="9" id="KW-1185">Reference proteome</keyword>
<dbReference type="InterPro" id="IPR011701">
    <property type="entry name" value="MFS"/>
</dbReference>
<dbReference type="Proteomes" id="UP000011058">
    <property type="component" value="Chromosome"/>
</dbReference>
<feature type="transmembrane region" description="Helical" evidence="6">
    <location>
        <begin position="377"/>
        <end position="400"/>
    </location>
</feature>
<feature type="transmembrane region" description="Helical" evidence="6">
    <location>
        <begin position="284"/>
        <end position="307"/>
    </location>
</feature>
<dbReference type="KEGG" id="fae:FAES_5232"/>
<evidence type="ECO:0000256" key="4">
    <source>
        <dbReference type="ARBA" id="ARBA00022989"/>
    </source>
</evidence>
<feature type="transmembrane region" description="Helical" evidence="6">
    <location>
        <begin position="103"/>
        <end position="127"/>
    </location>
</feature>
<dbReference type="SUPFAM" id="SSF103473">
    <property type="entry name" value="MFS general substrate transporter"/>
    <property type="match status" value="1"/>
</dbReference>
<sequence length="436" mass="48453">MWQRQECPGKRLCYIALGHLACFMSFRSRVLSLLVLLSTITYIDRTCISLVAADIKKELHIANDAWGWVLSAFALSYALFELPTGALGDRLGPRRVLVRVVGWWSAFTALTGTATSWLYLVIVRFLFGAGEAGAYPNASIVVSRWFPKQETGRAQAYIWAAGRVGGVLAPWLVLPIAASYGWRVSFYAMGLLGVIWLVVWYAWFRDFPSEKAGVPDEERTYIEANRRFKHNSHHIPWKAVLRSRNMWAIMLMFHFFMYGAYFFTGWLPTYLKEGRHFNQSQMQLFATLPFVLGAIGCFVGGYASDWLSRRYGLRMGRRSVGIVGMGLSSVIILSAALATDNQTAAVLLAVGMGFKDLTLPVAFAVCNDVGRSRAGVVSGAMNMVGQLGAVFLGVVFGYIVEATGDFNKPLFLIAALLLGGCLLWFRIDPLEEVVLE</sequence>
<feature type="transmembrane region" description="Helical" evidence="6">
    <location>
        <begin position="65"/>
        <end position="83"/>
    </location>
</feature>
<dbReference type="InterPro" id="IPR050382">
    <property type="entry name" value="MFS_Na/Anion_cotransporter"/>
</dbReference>
<dbReference type="AlphaFoldDB" id="I0KGH8"/>
<dbReference type="eggNOG" id="COG2271">
    <property type="taxonomic scope" value="Bacteria"/>
</dbReference>